<accession>A0A318SSN5</accession>
<sequence>MKIGKRSGRDDGAIGPPQDAASAGARAPAQPRGAAWAGRRRLLDRLQVRLAARAPAATGFATPPEPRSIGSLERGRDLLAGRALIEGERVQLEGRSIWDIGTAEASAAEALHDFAWLEDLAALGGAQARGRAQDWLQGWIARYGGGRGPGWAPRIMARRLMRWIDHAPFVLRGCTEDERARLLRSLGAQTAFLARHWQRAEPGLPRIEALAGLIHAGLSLEGIGDPAEPATGALAQEVTRRIDETGAIHSRNPEALLEILSLLGGTVQALVSAERRVPPVLRLAMGRIAATLRALRHADGGLARFHGGGRGAEGRLDQALAASGSRARPGPGLHMGYARLGAGRTTLILDAAPPPSGAGGAEPHASTLAFELTSGRRPLIVNCGAGGDFGPDWRQAGRATASHSTLALQGYSSARFGQAGRGGAERLTDGPRTVPVEPEAIALRLETAHDGWRRTHGLTHARILDLSSDGRSLTGEDLLTTLSPGDTRRFDQMLGQGGNRGLGFSIHFHLHPDVDAAEAEGGSAVALALRNGEIWVLRHDGAASLALERSMYLEAGRPAPRPTQQVVLSARAMAYATRVRWTLSKAQDTPQGLRDVARPEDEE</sequence>
<proteinExistence type="predicted"/>
<dbReference type="InterPro" id="IPR012480">
    <property type="entry name" value="Hepar_II_III_C"/>
</dbReference>
<dbReference type="Gene3D" id="1.50.10.100">
    <property type="entry name" value="Chondroitin AC/alginate lyase"/>
    <property type="match status" value="1"/>
</dbReference>
<organism evidence="4 5">
    <name type="scientific">Pseudoroseicyclus aestuarii</name>
    <dbReference type="NCBI Taxonomy" id="1795041"/>
    <lineage>
        <taxon>Bacteria</taxon>
        <taxon>Pseudomonadati</taxon>
        <taxon>Pseudomonadota</taxon>
        <taxon>Alphaproteobacteria</taxon>
        <taxon>Rhodobacterales</taxon>
        <taxon>Paracoccaceae</taxon>
        <taxon>Pseudoroseicyclus</taxon>
    </lineage>
</organism>
<evidence type="ECO:0000313" key="5">
    <source>
        <dbReference type="Proteomes" id="UP000248311"/>
    </source>
</evidence>
<feature type="region of interest" description="Disordered" evidence="2">
    <location>
        <begin position="1"/>
        <end position="35"/>
    </location>
</feature>
<comment type="caution">
    <text evidence="4">The sequence shown here is derived from an EMBL/GenBank/DDBJ whole genome shotgun (WGS) entry which is preliminary data.</text>
</comment>
<evidence type="ECO:0000313" key="4">
    <source>
        <dbReference type="EMBL" id="PYE84713.1"/>
    </source>
</evidence>
<evidence type="ECO:0000259" key="3">
    <source>
        <dbReference type="Pfam" id="PF07940"/>
    </source>
</evidence>
<comment type="subcellular location">
    <subcellularLocation>
        <location evidence="1">Cell envelope</location>
    </subcellularLocation>
</comment>
<dbReference type="AlphaFoldDB" id="A0A318SSN5"/>
<feature type="compositionally biased region" description="Low complexity" evidence="2">
    <location>
        <begin position="17"/>
        <end position="35"/>
    </location>
</feature>
<dbReference type="Proteomes" id="UP000248311">
    <property type="component" value="Unassembled WGS sequence"/>
</dbReference>
<dbReference type="Pfam" id="PF07940">
    <property type="entry name" value="Hepar_II_III_C"/>
    <property type="match status" value="1"/>
</dbReference>
<dbReference type="EMBL" id="QJTE01000002">
    <property type="protein sequence ID" value="PYE84713.1"/>
    <property type="molecule type" value="Genomic_DNA"/>
</dbReference>
<dbReference type="Gene3D" id="2.70.98.70">
    <property type="match status" value="1"/>
</dbReference>
<feature type="domain" description="Heparinase II/III-like C-terminal" evidence="3">
    <location>
        <begin position="331"/>
        <end position="582"/>
    </location>
</feature>
<dbReference type="RefSeq" id="WP_245904728.1">
    <property type="nucleotide sequence ID" value="NZ_QJTE01000002.1"/>
</dbReference>
<evidence type="ECO:0000256" key="1">
    <source>
        <dbReference type="ARBA" id="ARBA00004196"/>
    </source>
</evidence>
<keyword evidence="5" id="KW-1185">Reference proteome</keyword>
<name>A0A318SSN5_9RHOB</name>
<gene>
    <name evidence="4" type="ORF">DFP88_102516</name>
</gene>
<protein>
    <submittedName>
        <fullName evidence="4">Putative heparinase superfamily protein</fullName>
    </submittedName>
</protein>
<evidence type="ECO:0000256" key="2">
    <source>
        <dbReference type="SAM" id="MobiDB-lite"/>
    </source>
</evidence>
<dbReference type="GO" id="GO:0030313">
    <property type="term" value="C:cell envelope"/>
    <property type="evidence" value="ECO:0007669"/>
    <property type="project" value="UniProtKB-SubCell"/>
</dbReference>
<reference evidence="4 5" key="1">
    <citation type="submission" date="2018-06" db="EMBL/GenBank/DDBJ databases">
        <title>Genomic Encyclopedia of Type Strains, Phase III (KMG-III): the genomes of soil and plant-associated and newly described type strains.</title>
        <authorList>
            <person name="Whitman W."/>
        </authorList>
    </citation>
    <scope>NUCLEOTIDE SEQUENCE [LARGE SCALE GENOMIC DNA]</scope>
    <source>
        <strain evidence="4 5">CECT 9025</strain>
    </source>
</reference>
<dbReference type="GO" id="GO:0016829">
    <property type="term" value="F:lyase activity"/>
    <property type="evidence" value="ECO:0007669"/>
    <property type="project" value="InterPro"/>
</dbReference>
<dbReference type="InterPro" id="IPR008929">
    <property type="entry name" value="Chondroitin_lyas"/>
</dbReference>